<keyword evidence="1" id="KW-1133">Transmembrane helix</keyword>
<name>A0A0L9TDB4_PHAAN</name>
<proteinExistence type="predicted"/>
<organism evidence="2 3">
    <name type="scientific">Phaseolus angularis</name>
    <name type="common">Azuki bean</name>
    <name type="synonym">Vigna angularis</name>
    <dbReference type="NCBI Taxonomy" id="3914"/>
    <lineage>
        <taxon>Eukaryota</taxon>
        <taxon>Viridiplantae</taxon>
        <taxon>Streptophyta</taxon>
        <taxon>Embryophyta</taxon>
        <taxon>Tracheophyta</taxon>
        <taxon>Spermatophyta</taxon>
        <taxon>Magnoliopsida</taxon>
        <taxon>eudicotyledons</taxon>
        <taxon>Gunneridae</taxon>
        <taxon>Pentapetalae</taxon>
        <taxon>rosids</taxon>
        <taxon>fabids</taxon>
        <taxon>Fabales</taxon>
        <taxon>Fabaceae</taxon>
        <taxon>Papilionoideae</taxon>
        <taxon>50 kb inversion clade</taxon>
        <taxon>NPAAA clade</taxon>
        <taxon>indigoferoid/millettioid clade</taxon>
        <taxon>Phaseoleae</taxon>
        <taxon>Vigna</taxon>
    </lineage>
</organism>
<evidence type="ECO:0000256" key="1">
    <source>
        <dbReference type="SAM" id="Phobius"/>
    </source>
</evidence>
<reference evidence="3" key="1">
    <citation type="journal article" date="2015" name="Proc. Natl. Acad. Sci. U.S.A.">
        <title>Genome sequencing of adzuki bean (Vigna angularis) provides insight into high starch and low fat accumulation and domestication.</title>
        <authorList>
            <person name="Yang K."/>
            <person name="Tian Z."/>
            <person name="Chen C."/>
            <person name="Luo L."/>
            <person name="Zhao B."/>
            <person name="Wang Z."/>
            <person name="Yu L."/>
            <person name="Li Y."/>
            <person name="Sun Y."/>
            <person name="Li W."/>
            <person name="Chen Y."/>
            <person name="Li Y."/>
            <person name="Zhang Y."/>
            <person name="Ai D."/>
            <person name="Zhao J."/>
            <person name="Shang C."/>
            <person name="Ma Y."/>
            <person name="Wu B."/>
            <person name="Wang M."/>
            <person name="Gao L."/>
            <person name="Sun D."/>
            <person name="Zhang P."/>
            <person name="Guo F."/>
            <person name="Wang W."/>
            <person name="Li Y."/>
            <person name="Wang J."/>
            <person name="Varshney R.K."/>
            <person name="Wang J."/>
            <person name="Ling H.Q."/>
            <person name="Wan P."/>
        </authorList>
    </citation>
    <scope>NUCLEOTIDE SEQUENCE</scope>
    <source>
        <strain evidence="3">cv. Jingnong 6</strain>
    </source>
</reference>
<accession>A0A0L9TDB4</accession>
<protein>
    <submittedName>
        <fullName evidence="2">Uncharacterized protein</fullName>
    </submittedName>
</protein>
<keyword evidence="1" id="KW-0472">Membrane</keyword>
<sequence>MEITLRATGREDLSHPVRPASLEPLTSRPASPLIFLEVLSFIRSSQLPYVFGLPLSSIAALSVVCFLGDSVLAASKKCLEFSSFFLRMPQ</sequence>
<dbReference type="Gramene" id="KOM28595">
    <property type="protein sequence ID" value="KOM28595"/>
    <property type="gene ID" value="LR48_Vigan553s002400"/>
</dbReference>
<evidence type="ECO:0000313" key="3">
    <source>
        <dbReference type="Proteomes" id="UP000053144"/>
    </source>
</evidence>
<feature type="transmembrane region" description="Helical" evidence="1">
    <location>
        <begin position="47"/>
        <end position="67"/>
    </location>
</feature>
<gene>
    <name evidence="2" type="ORF">LR48_Vigan553s002400</name>
</gene>
<dbReference type="AlphaFoldDB" id="A0A0L9TDB4"/>
<dbReference type="EMBL" id="KQ258438">
    <property type="protein sequence ID" value="KOM28595.1"/>
    <property type="molecule type" value="Genomic_DNA"/>
</dbReference>
<keyword evidence="1" id="KW-0812">Transmembrane</keyword>
<evidence type="ECO:0000313" key="2">
    <source>
        <dbReference type="EMBL" id="KOM28595.1"/>
    </source>
</evidence>
<dbReference type="Proteomes" id="UP000053144">
    <property type="component" value="Unassembled WGS sequence"/>
</dbReference>